<dbReference type="SUPFAM" id="SSF69279">
    <property type="entry name" value="Phage tail proteins"/>
    <property type="match status" value="2"/>
</dbReference>
<dbReference type="Pfam" id="PF04717">
    <property type="entry name" value="Phage_base_V"/>
    <property type="match status" value="1"/>
</dbReference>
<name>A0A6G8S8B8_9GAMM</name>
<dbReference type="InterPro" id="IPR017847">
    <property type="entry name" value="T6SS_RhsGE_Vgr_subset"/>
</dbReference>
<dbReference type="PANTHER" id="PTHR32305">
    <property type="match status" value="1"/>
</dbReference>
<dbReference type="Gene3D" id="2.40.50.230">
    <property type="entry name" value="Gp5 N-terminal domain"/>
    <property type="match status" value="1"/>
</dbReference>
<sequence length="717" mass="79621">MVVNYLEAHEQFNHDFIFKAEILSENSQIPLDDLIGKMACIECMRHDGSSRFFNGYVFSFKFIKNDAGYSRYEMILRPWLAFLTYRNDCQVFQEMSLKQRSLQLFKNCHFSDVLWHLRQPDPEATFSVQFNETDYNYLQRQWEKAGWIYWYEHRADGHTLHIIDQTQTCQGIKSPNNELVWRGSDSHNNLVGITSTASQSQMTFNHYSSSTFDFKSPDQLQSEFKPTTAFANKMNLESYVYDGAYAFKDAEQGNKNLKQKSDAIAAEAKMHYLGCNNAYAEIGHWFKLTRADSSTDVPAEYLITSLSHKVGNNYLYEIETRTAQYEAEIECLDRNLAWIPKLNSNSEAVLIYGLQTAKVVGPPGEEIYTDKYGCVKVQFHWDRLGQQNENSSAWVRVATAWAGSNFGMVSIPRIGQEVIVQFLDGNPDRPVITGSVYNEDNLPPWELPANATQSGILSRSTVGATTENANAIRFEDKKGAEEVWIQAEKDQNINVKNNETHTIGVDRTKSIGSNETVSIGADRTETVGNNETITIGTDRTETVGSNETINIGANRTKTVTGNENITIQQNRTKSVVGNETDSISKNQNISVTQNQSTSVGQNQTVTVGLNKIESVAIAKALNVGAAYAVTVGAGHAVTVAGAMNTAVGLAQFEQVGLAKNISVGKTFTIDVADKFELRVGASTLVLKSDGSITISGKEILIDGSGPVQINGKDIDLN</sequence>
<evidence type="ECO:0000256" key="3">
    <source>
        <dbReference type="ARBA" id="ARBA00022525"/>
    </source>
</evidence>
<feature type="domain" description="Gp5/Type VI secretion system Vgr protein OB-fold" evidence="4">
    <location>
        <begin position="373"/>
        <end position="437"/>
    </location>
</feature>
<dbReference type="EMBL" id="CP049916">
    <property type="protein sequence ID" value="QIO10374.1"/>
    <property type="molecule type" value="Genomic_DNA"/>
</dbReference>
<keyword evidence="3" id="KW-0964">Secreted</keyword>
<dbReference type="Gene3D" id="3.55.50.10">
    <property type="entry name" value="Baseplate protein-like domains"/>
    <property type="match status" value="1"/>
</dbReference>
<dbReference type="InterPro" id="IPR054030">
    <property type="entry name" value="Gp5_Vgr_C"/>
</dbReference>
<evidence type="ECO:0000313" key="7">
    <source>
        <dbReference type="Proteomes" id="UP000501939"/>
    </source>
</evidence>
<reference evidence="6 7" key="1">
    <citation type="submission" date="2020-03" db="EMBL/GenBank/DDBJ databases">
        <authorList>
            <person name="Zhu W."/>
        </authorList>
    </citation>
    <scope>NUCLEOTIDE SEQUENCE [LARGE SCALE GENOMIC DNA]</scope>
    <source>
        <strain evidence="6 7">185</strain>
    </source>
</reference>
<comment type="similarity">
    <text evidence="2">Belongs to the VgrG protein family.</text>
</comment>
<dbReference type="InterPro" id="IPR006531">
    <property type="entry name" value="Gp5/Vgr_OB"/>
</dbReference>
<feature type="domain" description="Gp5/Type VI secretion system Vgr C-terminal trimerisation" evidence="5">
    <location>
        <begin position="454"/>
        <end position="567"/>
    </location>
</feature>
<dbReference type="Pfam" id="PF22178">
    <property type="entry name" value="Gp5_trimer_C"/>
    <property type="match status" value="1"/>
</dbReference>
<dbReference type="Gene3D" id="2.30.110.50">
    <property type="match status" value="1"/>
</dbReference>
<dbReference type="Proteomes" id="UP000501939">
    <property type="component" value="Chromosome"/>
</dbReference>
<proteinExistence type="inferred from homology"/>
<organism evidence="6 7">
    <name type="scientific">Acinetobacter lanii</name>
    <dbReference type="NCBI Taxonomy" id="2715163"/>
    <lineage>
        <taxon>Bacteria</taxon>
        <taxon>Pseudomonadati</taxon>
        <taxon>Pseudomonadota</taxon>
        <taxon>Gammaproteobacteria</taxon>
        <taxon>Moraxellales</taxon>
        <taxon>Moraxellaceae</taxon>
        <taxon>Acinetobacter</taxon>
    </lineage>
</organism>
<dbReference type="NCBIfam" id="TIGR01646">
    <property type="entry name" value="vgr_GE"/>
    <property type="match status" value="1"/>
</dbReference>
<evidence type="ECO:0000256" key="2">
    <source>
        <dbReference type="ARBA" id="ARBA00005558"/>
    </source>
</evidence>
<evidence type="ECO:0000259" key="5">
    <source>
        <dbReference type="Pfam" id="PF22178"/>
    </source>
</evidence>
<dbReference type="Gene3D" id="4.10.220.110">
    <property type="match status" value="1"/>
</dbReference>
<comment type="subcellular location">
    <subcellularLocation>
        <location evidence="1">Secreted</location>
    </subcellularLocation>
</comment>
<accession>A0A6G8S8B8</accession>
<evidence type="ECO:0000259" key="4">
    <source>
        <dbReference type="Pfam" id="PF04717"/>
    </source>
</evidence>
<dbReference type="GO" id="GO:0005576">
    <property type="term" value="C:extracellular region"/>
    <property type="evidence" value="ECO:0007669"/>
    <property type="project" value="UniProtKB-SubCell"/>
</dbReference>
<dbReference type="SUPFAM" id="SSF69255">
    <property type="entry name" value="gp5 N-terminal domain-like"/>
    <property type="match status" value="1"/>
</dbReference>
<gene>
    <name evidence="6" type="primary">tssI</name>
    <name evidence="6" type="ORF">G8D99_07775</name>
</gene>
<dbReference type="AlphaFoldDB" id="A0A6G8S8B8"/>
<dbReference type="InterPro" id="IPR006533">
    <property type="entry name" value="T6SS_Vgr_RhsGE"/>
</dbReference>
<dbReference type="PANTHER" id="PTHR32305:SF15">
    <property type="entry name" value="PROTEIN RHSA-RELATED"/>
    <property type="match status" value="1"/>
</dbReference>
<dbReference type="Pfam" id="PF05954">
    <property type="entry name" value="Phage_GPD"/>
    <property type="match status" value="1"/>
</dbReference>
<dbReference type="InterPro" id="IPR037026">
    <property type="entry name" value="Vgr_OB-fold_dom_sf"/>
</dbReference>
<dbReference type="SUPFAM" id="SSF69349">
    <property type="entry name" value="Phage fibre proteins"/>
    <property type="match status" value="2"/>
</dbReference>
<keyword evidence="7" id="KW-1185">Reference proteome</keyword>
<evidence type="ECO:0000313" key="6">
    <source>
        <dbReference type="EMBL" id="QIO10374.1"/>
    </source>
</evidence>
<dbReference type="InterPro" id="IPR050708">
    <property type="entry name" value="T6SS_VgrG/RHS"/>
</dbReference>
<dbReference type="KEGG" id="alj:G8D99_07775"/>
<dbReference type="NCBIfam" id="TIGR03361">
    <property type="entry name" value="VI_Rhs_Vgr"/>
    <property type="match status" value="1"/>
</dbReference>
<protein>
    <submittedName>
        <fullName evidence="6">Type VI secretion system tip protein VgrG</fullName>
    </submittedName>
</protein>
<evidence type="ECO:0000256" key="1">
    <source>
        <dbReference type="ARBA" id="ARBA00004613"/>
    </source>
</evidence>